<organism evidence="6 7">
    <name type="scientific">Paracoccus acridae</name>
    <dbReference type="NCBI Taxonomy" id="1795310"/>
    <lineage>
        <taxon>Bacteria</taxon>
        <taxon>Pseudomonadati</taxon>
        <taxon>Pseudomonadota</taxon>
        <taxon>Alphaproteobacteria</taxon>
        <taxon>Rhodobacterales</taxon>
        <taxon>Paracoccaceae</taxon>
        <taxon>Paracoccus</taxon>
    </lineage>
</organism>
<name>A0ABQ1VNK5_9RHOB</name>
<feature type="domain" description="IclR-ED" evidence="5">
    <location>
        <begin position="83"/>
        <end position="263"/>
    </location>
</feature>
<gene>
    <name evidence="6" type="ORF">GCM10011402_37840</name>
</gene>
<dbReference type="InterPro" id="IPR036388">
    <property type="entry name" value="WH-like_DNA-bd_sf"/>
</dbReference>
<feature type="domain" description="HTH iclR-type" evidence="4">
    <location>
        <begin position="23"/>
        <end position="82"/>
    </location>
</feature>
<keyword evidence="3" id="KW-0804">Transcription</keyword>
<dbReference type="InterPro" id="IPR029016">
    <property type="entry name" value="GAF-like_dom_sf"/>
</dbReference>
<evidence type="ECO:0000259" key="4">
    <source>
        <dbReference type="PROSITE" id="PS51077"/>
    </source>
</evidence>
<dbReference type="PROSITE" id="PS51077">
    <property type="entry name" value="HTH_ICLR"/>
    <property type="match status" value="1"/>
</dbReference>
<dbReference type="InterPro" id="IPR050707">
    <property type="entry name" value="HTH_MetabolicPath_Reg"/>
</dbReference>
<dbReference type="PANTHER" id="PTHR30136">
    <property type="entry name" value="HELIX-TURN-HELIX TRANSCRIPTIONAL REGULATOR, ICLR FAMILY"/>
    <property type="match status" value="1"/>
</dbReference>
<dbReference type="Gene3D" id="3.30.450.40">
    <property type="match status" value="1"/>
</dbReference>
<dbReference type="InterPro" id="IPR014757">
    <property type="entry name" value="Tscrpt_reg_IclR_C"/>
</dbReference>
<dbReference type="CDD" id="cd00090">
    <property type="entry name" value="HTH_ARSR"/>
    <property type="match status" value="1"/>
</dbReference>
<accession>A0ABQ1VNK5</accession>
<evidence type="ECO:0000256" key="1">
    <source>
        <dbReference type="ARBA" id="ARBA00023015"/>
    </source>
</evidence>
<dbReference type="Pfam" id="PF01614">
    <property type="entry name" value="IclR_C"/>
    <property type="match status" value="1"/>
</dbReference>
<reference evidence="7" key="1">
    <citation type="journal article" date="2019" name="Int. J. Syst. Evol. Microbiol.">
        <title>The Global Catalogue of Microorganisms (GCM) 10K type strain sequencing project: providing services to taxonomists for standard genome sequencing and annotation.</title>
        <authorList>
            <consortium name="The Broad Institute Genomics Platform"/>
            <consortium name="The Broad Institute Genome Sequencing Center for Infectious Disease"/>
            <person name="Wu L."/>
            <person name="Ma J."/>
        </authorList>
    </citation>
    <scope>NUCLEOTIDE SEQUENCE [LARGE SCALE GENOMIC DNA]</scope>
    <source>
        <strain evidence="7">CGMCC 1.15419</strain>
    </source>
</reference>
<keyword evidence="2" id="KW-0238">DNA-binding</keyword>
<keyword evidence="1" id="KW-0805">Transcription regulation</keyword>
<comment type="caution">
    <text evidence="6">The sequence shown here is derived from an EMBL/GenBank/DDBJ whole genome shotgun (WGS) entry which is preliminary data.</text>
</comment>
<dbReference type="RefSeq" id="WP_188717286.1">
    <property type="nucleotide sequence ID" value="NZ_BMIV01000039.1"/>
</dbReference>
<dbReference type="Gene3D" id="1.10.10.10">
    <property type="entry name" value="Winged helix-like DNA-binding domain superfamily/Winged helix DNA-binding domain"/>
    <property type="match status" value="1"/>
</dbReference>
<dbReference type="SUPFAM" id="SSF46785">
    <property type="entry name" value="Winged helix' DNA-binding domain"/>
    <property type="match status" value="1"/>
</dbReference>
<sequence length="269" mass="29259">MQDTAFKLGSRSKGALAEGPQRSQTLVRGLEIIDAVADGPATIAEIANATQLTYSTVHRLVSVLVARRYLKLTNTRSVALGPRLIELGFAAHSRIDLVRHARPWLEELSGKTGDTVHLARLENDEVSYLDKLSGSRAVEISSRVGGRKPVISTGVGKALILDRSEAELADLYQSDHHLMNHPVPRETWLVQLDQYRQGDFAFDLGEDEASIRCVAAPIRDATGRIVAAISVSSTVEHMSPQRMQALITEVKAAAFQISAGLGYTARTQP</sequence>
<dbReference type="InterPro" id="IPR011991">
    <property type="entry name" value="ArsR-like_HTH"/>
</dbReference>
<dbReference type="Proteomes" id="UP000640509">
    <property type="component" value="Unassembled WGS sequence"/>
</dbReference>
<dbReference type="InterPro" id="IPR036390">
    <property type="entry name" value="WH_DNA-bd_sf"/>
</dbReference>
<evidence type="ECO:0000259" key="5">
    <source>
        <dbReference type="PROSITE" id="PS51078"/>
    </source>
</evidence>
<evidence type="ECO:0000313" key="7">
    <source>
        <dbReference type="Proteomes" id="UP000640509"/>
    </source>
</evidence>
<dbReference type="PANTHER" id="PTHR30136:SF24">
    <property type="entry name" value="HTH-TYPE TRANSCRIPTIONAL REPRESSOR ALLR"/>
    <property type="match status" value="1"/>
</dbReference>
<evidence type="ECO:0000256" key="2">
    <source>
        <dbReference type="ARBA" id="ARBA00023125"/>
    </source>
</evidence>
<protein>
    <submittedName>
        <fullName evidence="6">IclR family transcriptional regulator</fullName>
    </submittedName>
</protein>
<dbReference type="EMBL" id="BMIV01000039">
    <property type="protein sequence ID" value="GGF81649.1"/>
    <property type="molecule type" value="Genomic_DNA"/>
</dbReference>
<dbReference type="PROSITE" id="PS51078">
    <property type="entry name" value="ICLR_ED"/>
    <property type="match status" value="1"/>
</dbReference>
<proteinExistence type="predicted"/>
<evidence type="ECO:0000313" key="6">
    <source>
        <dbReference type="EMBL" id="GGF81649.1"/>
    </source>
</evidence>
<dbReference type="InterPro" id="IPR005471">
    <property type="entry name" value="Tscrpt_reg_IclR_N"/>
</dbReference>
<evidence type="ECO:0000256" key="3">
    <source>
        <dbReference type="ARBA" id="ARBA00023163"/>
    </source>
</evidence>
<dbReference type="Pfam" id="PF09339">
    <property type="entry name" value="HTH_IclR"/>
    <property type="match status" value="1"/>
</dbReference>
<dbReference type="SMART" id="SM00346">
    <property type="entry name" value="HTH_ICLR"/>
    <property type="match status" value="1"/>
</dbReference>
<keyword evidence="7" id="KW-1185">Reference proteome</keyword>
<dbReference type="SUPFAM" id="SSF55781">
    <property type="entry name" value="GAF domain-like"/>
    <property type="match status" value="1"/>
</dbReference>